<evidence type="ECO:0000313" key="2">
    <source>
        <dbReference type="EMBL" id="MBE9068506.1"/>
    </source>
</evidence>
<keyword evidence="1" id="KW-1133">Transmembrane helix</keyword>
<dbReference type="AlphaFoldDB" id="A0A928ZW27"/>
<proteinExistence type="predicted"/>
<comment type="caution">
    <text evidence="2">The sequence shown here is derived from an EMBL/GenBank/DDBJ whole genome shotgun (WGS) entry which is preliminary data.</text>
</comment>
<evidence type="ECO:0000313" key="3">
    <source>
        <dbReference type="Proteomes" id="UP000615026"/>
    </source>
</evidence>
<dbReference type="Gene3D" id="2.20.28.30">
    <property type="entry name" value="RNA polymerase ii, chain L"/>
    <property type="match status" value="1"/>
</dbReference>
<feature type="transmembrane region" description="Helical" evidence="1">
    <location>
        <begin position="358"/>
        <end position="380"/>
    </location>
</feature>
<keyword evidence="1" id="KW-0472">Membrane</keyword>
<accession>A0A928ZW27</accession>
<dbReference type="Proteomes" id="UP000615026">
    <property type="component" value="Unassembled WGS sequence"/>
</dbReference>
<name>A0A928ZW27_LEPEC</name>
<dbReference type="PANTHER" id="PTHR37826">
    <property type="entry name" value="FLOTILLIN BAND_7_5 DOMAIN PROTEIN"/>
    <property type="match status" value="1"/>
</dbReference>
<gene>
    <name evidence="2" type="ORF">IQ260_17800</name>
</gene>
<dbReference type="RefSeq" id="WP_193994452.1">
    <property type="nucleotide sequence ID" value="NZ_JADEXP010000175.1"/>
</dbReference>
<protein>
    <recommendedName>
        <fullName evidence="4">Primosomal protein N' (Replication factor Y)-superfamily II helicase</fullName>
    </recommendedName>
</protein>
<organism evidence="2 3">
    <name type="scientific">Leptolyngbya cf. ectocarpi LEGE 11479</name>
    <dbReference type="NCBI Taxonomy" id="1828722"/>
    <lineage>
        <taxon>Bacteria</taxon>
        <taxon>Bacillati</taxon>
        <taxon>Cyanobacteriota</taxon>
        <taxon>Cyanophyceae</taxon>
        <taxon>Leptolyngbyales</taxon>
        <taxon>Leptolyngbyaceae</taxon>
        <taxon>Leptolyngbya group</taxon>
        <taxon>Leptolyngbya</taxon>
    </lineage>
</organism>
<sequence>MEPTTSSVNQYQCPGCKADMAFDPDLGQLKCPYCGQSKATPEVTATKLRSTLQEHDLAAFIHTNRTQIAQLATTAQAVNCPGCRATITFEPPDVAGKCPFCATSIVTQESHPADPTLAPSALIPFTVGRKVALKNLRDWLAFRWDWKDLKALFLPGKLKQLAQSKALVGVYLPFWTYDAQTASHYRGQRGEHYYETETYTTTNSDGERETETRQVQRTRWYSASGRVSRFFDDVLVPATRAISDKKLRQLWPTVQVSNLKPYSAEYLAGFQAQRYEIPVKEGFEQAKSIMAATIHSDVRSDIGGDEQRVHSVSTDYSQETFKHILLPLWMATYRYGGKTYQVMINAQTGKVMGERPVAVWKVVLAVAIATIILVTIILLAGG</sequence>
<dbReference type="PANTHER" id="PTHR37826:SF3">
    <property type="entry name" value="J DOMAIN-CONTAINING PROTEIN"/>
    <property type="match status" value="1"/>
</dbReference>
<evidence type="ECO:0008006" key="4">
    <source>
        <dbReference type="Google" id="ProtNLM"/>
    </source>
</evidence>
<keyword evidence="1" id="KW-0812">Transmembrane</keyword>
<keyword evidence="3" id="KW-1185">Reference proteome</keyword>
<evidence type="ECO:0000256" key="1">
    <source>
        <dbReference type="SAM" id="Phobius"/>
    </source>
</evidence>
<dbReference type="EMBL" id="JADEXP010000175">
    <property type="protein sequence ID" value="MBE9068506.1"/>
    <property type="molecule type" value="Genomic_DNA"/>
</dbReference>
<reference evidence="2" key="1">
    <citation type="submission" date="2020-10" db="EMBL/GenBank/DDBJ databases">
        <authorList>
            <person name="Castelo-Branco R."/>
            <person name="Eusebio N."/>
            <person name="Adriana R."/>
            <person name="Vieira A."/>
            <person name="Brugerolle De Fraissinette N."/>
            <person name="Rezende De Castro R."/>
            <person name="Schneider M.P."/>
            <person name="Vasconcelos V."/>
            <person name="Leao P.N."/>
        </authorList>
    </citation>
    <scope>NUCLEOTIDE SEQUENCE</scope>
    <source>
        <strain evidence="2">LEGE 11479</strain>
    </source>
</reference>